<dbReference type="InterPro" id="IPR019786">
    <property type="entry name" value="Zinc_finger_PHD-type_CS"/>
</dbReference>
<dbReference type="Pfam" id="PF02201">
    <property type="entry name" value="SWIB"/>
    <property type="match status" value="1"/>
</dbReference>
<evidence type="ECO:0000256" key="1">
    <source>
        <dbReference type="ARBA" id="ARBA00022723"/>
    </source>
</evidence>
<evidence type="ECO:0000256" key="5">
    <source>
        <dbReference type="SAM" id="MobiDB-lite"/>
    </source>
</evidence>
<reference evidence="9" key="1">
    <citation type="journal article" date="2018" name="DNA Res.">
        <title>Multiple hybrid de novo genome assembly of finger millet, an orphan allotetraploid crop.</title>
        <authorList>
            <person name="Hatakeyama M."/>
            <person name="Aluri S."/>
            <person name="Balachadran M.T."/>
            <person name="Sivarajan S.R."/>
            <person name="Patrignani A."/>
            <person name="Gruter S."/>
            <person name="Poveda L."/>
            <person name="Shimizu-Inatsugi R."/>
            <person name="Baeten J."/>
            <person name="Francoijs K.J."/>
            <person name="Nataraja K.N."/>
            <person name="Reddy Y.A.N."/>
            <person name="Phadnis S."/>
            <person name="Ravikumar R.L."/>
            <person name="Schlapbach R."/>
            <person name="Sreeman S.M."/>
            <person name="Shimizu K.K."/>
        </authorList>
    </citation>
    <scope>NUCLEOTIDE SEQUENCE</scope>
</reference>
<dbReference type="SMART" id="SM00151">
    <property type="entry name" value="SWIB"/>
    <property type="match status" value="1"/>
</dbReference>
<feature type="compositionally biased region" description="Low complexity" evidence="5">
    <location>
        <begin position="710"/>
        <end position="719"/>
    </location>
</feature>
<dbReference type="GO" id="GO:0003677">
    <property type="term" value="F:DNA binding"/>
    <property type="evidence" value="ECO:0007669"/>
    <property type="project" value="InterPro"/>
</dbReference>
<reference evidence="9" key="2">
    <citation type="submission" date="2021-12" db="EMBL/GenBank/DDBJ databases">
        <title>Resequencing data analysis of finger millet.</title>
        <authorList>
            <person name="Hatakeyama M."/>
            <person name="Aluri S."/>
            <person name="Balachadran M.T."/>
            <person name="Sivarajan S.R."/>
            <person name="Poveda L."/>
            <person name="Shimizu-Inatsugi R."/>
            <person name="Schlapbach R."/>
            <person name="Sreeman S.M."/>
            <person name="Shimizu K.K."/>
        </authorList>
    </citation>
    <scope>NUCLEOTIDE SEQUENCE</scope>
</reference>
<dbReference type="PROSITE" id="PS50016">
    <property type="entry name" value="ZF_PHD_2"/>
    <property type="match status" value="1"/>
</dbReference>
<evidence type="ECO:0000259" key="6">
    <source>
        <dbReference type="PROSITE" id="PS50016"/>
    </source>
</evidence>
<feature type="domain" description="DM2" evidence="8">
    <location>
        <begin position="717"/>
        <end position="800"/>
    </location>
</feature>
<feature type="compositionally biased region" description="Acidic residues" evidence="5">
    <location>
        <begin position="455"/>
        <end position="464"/>
    </location>
</feature>
<dbReference type="InterPro" id="IPR011011">
    <property type="entry name" value="Znf_FYVE_PHD"/>
</dbReference>
<name>A0AAV5FIC7_ELECO</name>
<organism evidence="9 10">
    <name type="scientific">Eleusine coracana subsp. coracana</name>
    <dbReference type="NCBI Taxonomy" id="191504"/>
    <lineage>
        <taxon>Eukaryota</taxon>
        <taxon>Viridiplantae</taxon>
        <taxon>Streptophyta</taxon>
        <taxon>Embryophyta</taxon>
        <taxon>Tracheophyta</taxon>
        <taxon>Spermatophyta</taxon>
        <taxon>Magnoliopsida</taxon>
        <taxon>Liliopsida</taxon>
        <taxon>Poales</taxon>
        <taxon>Poaceae</taxon>
        <taxon>PACMAD clade</taxon>
        <taxon>Chloridoideae</taxon>
        <taxon>Cynodonteae</taxon>
        <taxon>Eleusininae</taxon>
        <taxon>Eleusine</taxon>
    </lineage>
</organism>
<feature type="compositionally biased region" description="Polar residues" evidence="5">
    <location>
        <begin position="677"/>
        <end position="689"/>
    </location>
</feature>
<dbReference type="SUPFAM" id="SSF159042">
    <property type="entry name" value="Plus3-like"/>
    <property type="match status" value="1"/>
</dbReference>
<accession>A0AAV5FIC7</accession>
<evidence type="ECO:0000256" key="3">
    <source>
        <dbReference type="ARBA" id="ARBA00022833"/>
    </source>
</evidence>
<dbReference type="CDD" id="cd15568">
    <property type="entry name" value="PHD5_NSD"/>
    <property type="match status" value="1"/>
</dbReference>
<evidence type="ECO:0000313" key="10">
    <source>
        <dbReference type="Proteomes" id="UP001054889"/>
    </source>
</evidence>
<dbReference type="SUPFAM" id="SSF47592">
    <property type="entry name" value="SWIB/MDM2 domain"/>
    <property type="match status" value="1"/>
</dbReference>
<dbReference type="PANTHER" id="PTHR46695:SF5">
    <property type="entry name" value="RNA POLYMERASE-ASSOCIATED PROTEIN RTF1 HOMOLOG"/>
    <property type="match status" value="1"/>
</dbReference>
<dbReference type="PROSITE" id="PS01359">
    <property type="entry name" value="ZF_PHD_1"/>
    <property type="match status" value="1"/>
</dbReference>
<dbReference type="Pfam" id="PF03126">
    <property type="entry name" value="Plus-3"/>
    <property type="match status" value="1"/>
</dbReference>
<dbReference type="Gene3D" id="1.10.245.10">
    <property type="entry name" value="SWIB/MDM2 domain"/>
    <property type="match status" value="1"/>
</dbReference>
<evidence type="ECO:0000259" key="7">
    <source>
        <dbReference type="PROSITE" id="PS51360"/>
    </source>
</evidence>
<feature type="compositionally biased region" description="Acidic residues" evidence="5">
    <location>
        <begin position="621"/>
        <end position="634"/>
    </location>
</feature>
<dbReference type="InterPro" id="IPR019835">
    <property type="entry name" value="SWIB_domain"/>
</dbReference>
<dbReference type="InterPro" id="IPR013083">
    <property type="entry name" value="Znf_RING/FYVE/PHD"/>
</dbReference>
<evidence type="ECO:0000313" key="9">
    <source>
        <dbReference type="EMBL" id="GJN34448.1"/>
    </source>
</evidence>
<evidence type="ECO:0000259" key="8">
    <source>
        <dbReference type="PROSITE" id="PS51925"/>
    </source>
</evidence>
<feature type="compositionally biased region" description="Basic residues" evidence="5">
    <location>
        <begin position="472"/>
        <end position="481"/>
    </location>
</feature>
<dbReference type="InterPro" id="IPR036128">
    <property type="entry name" value="Plus3-like_sf"/>
</dbReference>
<feature type="compositionally biased region" description="Polar residues" evidence="5">
    <location>
        <begin position="824"/>
        <end position="834"/>
    </location>
</feature>
<feature type="region of interest" description="Disordered" evidence="5">
    <location>
        <begin position="384"/>
        <end position="492"/>
    </location>
</feature>
<feature type="region of interest" description="Disordered" evidence="5">
    <location>
        <begin position="1"/>
        <end position="54"/>
    </location>
</feature>
<dbReference type="SMART" id="SM00249">
    <property type="entry name" value="PHD"/>
    <property type="match status" value="1"/>
</dbReference>
<feature type="compositionally biased region" description="Acidic residues" evidence="5">
    <location>
        <begin position="426"/>
        <end position="438"/>
    </location>
</feature>
<protein>
    <submittedName>
        <fullName evidence="9">Uncharacterized protein</fullName>
    </submittedName>
</protein>
<gene>
    <name evidence="9" type="primary">gb23109</name>
    <name evidence="9" type="ORF">PR202_gb23109</name>
</gene>
<dbReference type="EMBL" id="BQKI01000085">
    <property type="protein sequence ID" value="GJN34448.1"/>
    <property type="molecule type" value="Genomic_DNA"/>
</dbReference>
<dbReference type="Gene3D" id="3.90.70.200">
    <property type="entry name" value="Plus-3 domain"/>
    <property type="match status" value="1"/>
</dbReference>
<dbReference type="InterPro" id="IPR003121">
    <property type="entry name" value="SWIB_MDM2_domain"/>
</dbReference>
<comment type="caution">
    <text evidence="9">The sequence shown here is derived from an EMBL/GenBank/DDBJ whole genome shotgun (WGS) entry which is preliminary data.</text>
</comment>
<dbReference type="GO" id="GO:0008270">
    <property type="term" value="F:zinc ion binding"/>
    <property type="evidence" value="ECO:0007669"/>
    <property type="project" value="UniProtKB-KW"/>
</dbReference>
<dbReference type="PROSITE" id="PS51925">
    <property type="entry name" value="SWIB_MDM2"/>
    <property type="match status" value="1"/>
</dbReference>
<dbReference type="InterPro" id="IPR019787">
    <property type="entry name" value="Znf_PHD-finger"/>
</dbReference>
<dbReference type="Gene3D" id="3.30.40.10">
    <property type="entry name" value="Zinc/RING finger domain, C3HC4 (zinc finger)"/>
    <property type="match status" value="1"/>
</dbReference>
<feature type="region of interest" description="Disordered" evidence="5">
    <location>
        <begin position="620"/>
        <end position="719"/>
    </location>
</feature>
<dbReference type="PANTHER" id="PTHR46695">
    <property type="entry name" value="ZINC FINGER CCCH DOMAIN-CONTAINING PROTEIN 44-RELATED"/>
    <property type="match status" value="1"/>
</dbReference>
<feature type="region of interest" description="Disordered" evidence="5">
    <location>
        <begin position="809"/>
        <end position="849"/>
    </location>
</feature>
<dbReference type="InterPro" id="IPR036885">
    <property type="entry name" value="SWIB_MDM2_dom_sf"/>
</dbReference>
<feature type="domain" description="PHD-type" evidence="6">
    <location>
        <begin position="499"/>
        <end position="549"/>
    </location>
</feature>
<keyword evidence="3" id="KW-0862">Zinc</keyword>
<dbReference type="PROSITE" id="PS51360">
    <property type="entry name" value="PLUS3"/>
    <property type="match status" value="1"/>
</dbReference>
<feature type="compositionally biased region" description="Basic and acidic residues" evidence="5">
    <location>
        <begin position="30"/>
        <end position="51"/>
    </location>
</feature>
<dbReference type="AlphaFoldDB" id="A0AAV5FIC7"/>
<dbReference type="CDD" id="cd10567">
    <property type="entry name" value="SWIB-MDM2_like"/>
    <property type="match status" value="1"/>
</dbReference>
<dbReference type="FunFam" id="1.10.245.10:FF:000003">
    <property type="entry name" value="Zinc finger CCCH domain-containing protein 19"/>
    <property type="match status" value="1"/>
</dbReference>
<dbReference type="SMART" id="SM00719">
    <property type="entry name" value="Plus3"/>
    <property type="match status" value="1"/>
</dbReference>
<dbReference type="Proteomes" id="UP001054889">
    <property type="component" value="Unassembled WGS sequence"/>
</dbReference>
<dbReference type="InterPro" id="IPR001965">
    <property type="entry name" value="Znf_PHD"/>
</dbReference>
<keyword evidence="1" id="KW-0479">Metal-binding</keyword>
<proteinExistence type="predicted"/>
<sequence>MADAESPPAMEDAMLTPDVVLGGDGFNAGETRERDKDGEAPLGGEVDRVEEGAEPCGNVAVAAEPVGIAEDPDLAGATKADEPDEDVGVEVQMDEVSAAVDDLTEADAAPTFSTTANDPTEVGVQTYRVTTAADDLSEVGAALVDDDFKTVSAGGVHNSDNQTSQEVGGRSLDDVDEAAFFVKGVRDDGACVEKDVAVTVGAEPVQDEGQQMDVVTEMLNVVDTEVLKSGNHAAHEGTNIIVQVQTEDDNEVEGVGTISAAVTNEEGKHLVAAATTRVDSKGNDIGLMSSIAIDEGIQTDGVATRKDYNQQKVGATDADDSTEEEGMQMDAVTMTGLTNEESGNDGENTADEALDGAVGMVAPDEKAQMDDAGDDVPREEAAQMDRANQPGNDNEQKEVPTADDDEMEDAVQMDATAKTNGKDPEEGTDGEDVAEEAVDGTVGDDVPEEQAAHENEEDDDDEEPPPLLAKRGGGRRKRGRPSSKAQAVVKPSAKKKDEEEVCFICFDGGDLVICDRRGCPKAYHPSCVNRDDDFFKSKGRWNCGKCEYCQNTPPSAQTGFCSERSAHVNMPDVDFDDKTSWWYLFKDYWLNLKASLSLTVEEISGAKSHKSRSFSVVRDNDLDELPDNNDEEANSESSLGRYLESNSPKKRGRKRLEQAIVKDGFEGKERTKKSTKRSNSTVRGTQTSPGKKARKLSRRALSSQTKESESVGTSTSSAEEASWASEELLNFVAHMRNGDKSVMTQFDVQHLLLEYIKRKNLRDPRRKSQIVCDSLLQSLFAKERVGHFEMLKLLESHFLMSEVSPVDVDDNHGGVVDPDPSQDADGNSEASVVLSSEKRRKSRKYDQKGRQPNLDEYAAIDNHNIGLMYLRRNIMEELISDVDSFDEKVVGSFVRIRIPGTGQRQDIYRLVQIVGKLIYFQTDMICFSLHCFNFPSFVCRDRKNFGNI</sequence>
<evidence type="ECO:0000256" key="4">
    <source>
        <dbReference type="PROSITE-ProRule" id="PRU00146"/>
    </source>
</evidence>
<keyword evidence="2 4" id="KW-0863">Zinc-finger</keyword>
<evidence type="ECO:0000256" key="2">
    <source>
        <dbReference type="ARBA" id="ARBA00022771"/>
    </source>
</evidence>
<feature type="domain" description="Plus3" evidence="7">
    <location>
        <begin position="859"/>
        <end position="948"/>
    </location>
</feature>
<dbReference type="SUPFAM" id="SSF57903">
    <property type="entry name" value="FYVE/PHD zinc finger"/>
    <property type="match status" value="1"/>
</dbReference>
<feature type="compositionally biased region" description="Acidic residues" evidence="5">
    <location>
        <begin position="401"/>
        <end position="411"/>
    </location>
</feature>
<dbReference type="InterPro" id="IPR004343">
    <property type="entry name" value="Plus-3_dom"/>
</dbReference>
<keyword evidence="10" id="KW-1185">Reference proteome</keyword>